<dbReference type="SUPFAM" id="SSF102114">
    <property type="entry name" value="Radical SAM enzymes"/>
    <property type="match status" value="1"/>
</dbReference>
<dbReference type="InterPro" id="IPR034457">
    <property type="entry name" value="Organic_radical-activating"/>
</dbReference>
<dbReference type="GO" id="GO:0046872">
    <property type="term" value="F:metal ion binding"/>
    <property type="evidence" value="ECO:0007669"/>
    <property type="project" value="UniProtKB-KW"/>
</dbReference>
<dbReference type="GO" id="GO:0051539">
    <property type="term" value="F:4 iron, 4 sulfur cluster binding"/>
    <property type="evidence" value="ECO:0007669"/>
    <property type="project" value="UniProtKB-KW"/>
</dbReference>
<comment type="cofactor">
    <cofactor evidence="6">
        <name>[4Fe-4S] cluster</name>
        <dbReference type="ChEBI" id="CHEBI:49883"/>
    </cofactor>
    <text evidence="6">Binds 1 [4Fe-4S] cluster. The cluster is coordinated with 3 cysteines and an exchangeable S-adenosyl-L-methionine.</text>
</comment>
<evidence type="ECO:0000259" key="7">
    <source>
        <dbReference type="PROSITE" id="PS51918"/>
    </source>
</evidence>
<sequence length="339" mass="38607">MMTIAWMSEKKDQKVLCKACMQRCVLKEGEYGKCGVRLNRGGELYLTVYGLVSALNIDPVEKKPLYHFLPGTATLSLGTVGCNLSCKYCQNWEISQYPKLNNHRVFGEKYSPQEIVSVAERFNITSISYTYNEPVIFFEFAYDIMKLAYERGIKNIFVSSGYETEEVLERSVPFLSAMNIDLKSFSDDFYQRICGARLKPVLKTIEKAYKLGIWIEITTLLIPGYNDSEGEIRAIARFIRELSPDIPWHISRFFPAYLMGDLPPTPVSTLKRAYEIGKEEGLRYVYVGNYADQSLTSTYCPSCGHIVIERSGYLGERVKVRLKEGKCELCGFEIAGVWG</sequence>
<dbReference type="PANTHER" id="PTHR30352:SF5">
    <property type="entry name" value="PYRUVATE FORMATE-LYASE 1-ACTIVATING ENZYME"/>
    <property type="match status" value="1"/>
</dbReference>
<dbReference type="InterPro" id="IPR016431">
    <property type="entry name" value="Pyrv-formate_lyase-activ_prd"/>
</dbReference>
<dbReference type="PANTHER" id="PTHR30352">
    <property type="entry name" value="PYRUVATE FORMATE-LYASE-ACTIVATING ENZYME"/>
    <property type="match status" value="1"/>
</dbReference>
<evidence type="ECO:0000256" key="5">
    <source>
        <dbReference type="ARBA" id="ARBA00023014"/>
    </source>
</evidence>
<keyword evidence="3 6" id="KW-0479">Metal-binding</keyword>
<dbReference type="InterPro" id="IPR027596">
    <property type="entry name" value="AmmeMemoSam_rS"/>
</dbReference>
<dbReference type="EMBL" id="DSAC01000044">
    <property type="protein sequence ID" value="HHO73728.1"/>
    <property type="molecule type" value="Genomic_DNA"/>
</dbReference>
<dbReference type="InterPro" id="IPR007197">
    <property type="entry name" value="rSAM"/>
</dbReference>
<evidence type="ECO:0000256" key="6">
    <source>
        <dbReference type="PIRSR" id="PIRSR004869-50"/>
    </source>
</evidence>
<dbReference type="Pfam" id="PF04055">
    <property type="entry name" value="Radical_SAM"/>
    <property type="match status" value="1"/>
</dbReference>
<dbReference type="NCBIfam" id="TIGR04337">
    <property type="entry name" value="AmmeMemoSam_rS"/>
    <property type="match status" value="1"/>
</dbReference>
<evidence type="ECO:0000256" key="3">
    <source>
        <dbReference type="ARBA" id="ARBA00022723"/>
    </source>
</evidence>
<organism evidence="8">
    <name type="scientific">Thermocrinis ruber</name>
    <dbReference type="NCBI Taxonomy" id="75906"/>
    <lineage>
        <taxon>Bacteria</taxon>
        <taxon>Pseudomonadati</taxon>
        <taxon>Aquificota</taxon>
        <taxon>Aquificia</taxon>
        <taxon>Aquificales</taxon>
        <taxon>Aquificaceae</taxon>
        <taxon>Thermocrinis</taxon>
    </lineage>
</organism>
<keyword evidence="1" id="KW-0004">4Fe-4S</keyword>
<dbReference type="AlphaFoldDB" id="A0A7C5WY31"/>
<dbReference type="PIRSF" id="PIRSF004869">
    <property type="entry name" value="PflX_prd"/>
    <property type="match status" value="1"/>
</dbReference>
<comment type="caution">
    <text evidence="8">The sequence shown here is derived from an EMBL/GenBank/DDBJ whole genome shotgun (WGS) entry which is preliminary data.</text>
</comment>
<keyword evidence="5 6" id="KW-0411">Iron-sulfur</keyword>
<gene>
    <name evidence="8" type="primary">amrS</name>
    <name evidence="8" type="ORF">ENN04_03725</name>
</gene>
<protein>
    <submittedName>
        <fullName evidence="8">AmmeMemoRadiSam system radical SAM enzyme</fullName>
    </submittedName>
</protein>
<proteinExistence type="predicted"/>
<dbReference type="GO" id="GO:0003824">
    <property type="term" value="F:catalytic activity"/>
    <property type="evidence" value="ECO:0007669"/>
    <property type="project" value="InterPro"/>
</dbReference>
<feature type="domain" description="Radical SAM core" evidence="7">
    <location>
        <begin position="67"/>
        <end position="289"/>
    </location>
</feature>
<feature type="binding site" evidence="6">
    <location>
        <position position="89"/>
    </location>
    <ligand>
        <name>[4Fe-4S] cluster</name>
        <dbReference type="ChEBI" id="CHEBI:49883"/>
        <note>4Fe-4S-S-AdoMet</note>
    </ligand>
</feature>
<name>A0A7C5WY31_9AQUI</name>
<dbReference type="Gene3D" id="3.20.20.70">
    <property type="entry name" value="Aldolase class I"/>
    <property type="match status" value="1"/>
</dbReference>
<feature type="binding site" evidence="6">
    <location>
        <position position="82"/>
    </location>
    <ligand>
        <name>[4Fe-4S] cluster</name>
        <dbReference type="ChEBI" id="CHEBI:49883"/>
        <note>4Fe-4S-S-AdoMet</note>
    </ligand>
</feature>
<dbReference type="SFLD" id="SFLDG01101">
    <property type="entry name" value="Uncharacterised_Radical_SAM_Su"/>
    <property type="match status" value="1"/>
</dbReference>
<dbReference type="CDD" id="cd01335">
    <property type="entry name" value="Radical_SAM"/>
    <property type="match status" value="1"/>
</dbReference>
<keyword evidence="2 6" id="KW-0949">S-adenosyl-L-methionine</keyword>
<dbReference type="InterPro" id="IPR006638">
    <property type="entry name" value="Elp3/MiaA/NifB-like_rSAM"/>
</dbReference>
<accession>A0A7C5WY31</accession>
<feature type="binding site" evidence="6">
    <location>
        <position position="86"/>
    </location>
    <ligand>
        <name>[4Fe-4S] cluster</name>
        <dbReference type="ChEBI" id="CHEBI:49883"/>
        <note>4Fe-4S-S-AdoMet</note>
    </ligand>
</feature>
<reference evidence="8" key="1">
    <citation type="journal article" date="2020" name="mSystems">
        <title>Genome- and Community-Level Interaction Insights into Carbon Utilization and Element Cycling Functions of Hydrothermarchaeota in Hydrothermal Sediment.</title>
        <authorList>
            <person name="Zhou Z."/>
            <person name="Liu Y."/>
            <person name="Xu W."/>
            <person name="Pan J."/>
            <person name="Luo Z.H."/>
            <person name="Li M."/>
        </authorList>
    </citation>
    <scope>NUCLEOTIDE SEQUENCE [LARGE SCALE GENOMIC DNA]</scope>
    <source>
        <strain evidence="8">SpSt-114</strain>
    </source>
</reference>
<dbReference type="SFLD" id="SFLDS00029">
    <property type="entry name" value="Radical_SAM"/>
    <property type="match status" value="1"/>
</dbReference>
<dbReference type="InterPro" id="IPR058240">
    <property type="entry name" value="rSAM_sf"/>
</dbReference>
<dbReference type="InterPro" id="IPR013785">
    <property type="entry name" value="Aldolase_TIM"/>
</dbReference>
<keyword evidence="4 6" id="KW-0408">Iron</keyword>
<dbReference type="SMART" id="SM00729">
    <property type="entry name" value="Elp3"/>
    <property type="match status" value="1"/>
</dbReference>
<dbReference type="PROSITE" id="PS51918">
    <property type="entry name" value="RADICAL_SAM"/>
    <property type="match status" value="1"/>
</dbReference>
<evidence type="ECO:0000256" key="4">
    <source>
        <dbReference type="ARBA" id="ARBA00023004"/>
    </source>
</evidence>
<evidence type="ECO:0000313" key="8">
    <source>
        <dbReference type="EMBL" id="HHO73728.1"/>
    </source>
</evidence>
<evidence type="ECO:0000256" key="1">
    <source>
        <dbReference type="ARBA" id="ARBA00022485"/>
    </source>
</evidence>
<evidence type="ECO:0000256" key="2">
    <source>
        <dbReference type="ARBA" id="ARBA00022691"/>
    </source>
</evidence>